<evidence type="ECO:0000313" key="3">
    <source>
        <dbReference type="EMBL" id="ACG64318.1"/>
    </source>
</evidence>
<dbReference type="PANTHER" id="PTHR45168">
    <property type="entry name" value="DNAJ HOMOLOG SUBFAMILY B MEMBER 2"/>
    <property type="match status" value="1"/>
</dbReference>
<dbReference type="GO" id="GO:0030544">
    <property type="term" value="F:Hsp70 protein binding"/>
    <property type="evidence" value="ECO:0007669"/>
    <property type="project" value="InterPro"/>
</dbReference>
<evidence type="ECO:0000259" key="2">
    <source>
        <dbReference type="PROSITE" id="PS50076"/>
    </source>
</evidence>
<dbReference type="GO" id="GO:0005737">
    <property type="term" value="C:cytoplasm"/>
    <property type="evidence" value="ECO:0007669"/>
    <property type="project" value="UniProtKB-ARBA"/>
</dbReference>
<dbReference type="InterPro" id="IPR036869">
    <property type="entry name" value="J_dom_sf"/>
</dbReference>
<dbReference type="FunFam" id="1.10.287.110:FF:000021">
    <property type="entry name" value="DnaJ (Hsp40) homolog, subfamily B, member 2"/>
    <property type="match status" value="1"/>
</dbReference>
<dbReference type="PROSITE" id="PS50076">
    <property type="entry name" value="DNAJ_2"/>
    <property type="match status" value="1"/>
</dbReference>
<protein>
    <submittedName>
        <fullName evidence="3">HCG3 protein (Predicted)</fullName>
    </submittedName>
</protein>
<dbReference type="AlphaFoldDB" id="B4USX7"/>
<dbReference type="GO" id="GO:0051082">
    <property type="term" value="F:unfolded protein binding"/>
    <property type="evidence" value="ECO:0007669"/>
    <property type="project" value="InterPro"/>
</dbReference>
<reference evidence="3" key="1">
    <citation type="submission" date="2008-08" db="EMBL/GenBank/DDBJ databases">
        <title>NISC Comparative Sequencing Initiative.</title>
        <authorList>
            <person name="Antonellis A."/>
            <person name="Benjamin B."/>
            <person name="Blakesley R.W."/>
            <person name="Bouffard G.G."/>
            <person name="Brinkley C."/>
            <person name="Brooks S."/>
            <person name="Chu G."/>
            <person name="Chub I."/>
            <person name="Coleman H."/>
            <person name="Fuksenko T."/>
            <person name="Gestole M."/>
            <person name="Gregory M."/>
            <person name="Guan X."/>
            <person name="Gupta J."/>
            <person name="Gurson N."/>
            <person name="Han E."/>
            <person name="Han J."/>
            <person name="Hansen N."/>
            <person name="Hargrove A."/>
            <person name="Hines-Harris K."/>
            <person name="Ho S.-L."/>
            <person name="Hu P."/>
            <person name="Hunter G."/>
            <person name="Hurle B."/>
            <person name="Idol J.R."/>
            <person name="Johnson T."/>
            <person name="Knight E."/>
            <person name="Kwong P."/>
            <person name="Lee-Lin S.-Q."/>
            <person name="Legaspi R."/>
            <person name="Madden M."/>
            <person name="Maduro Q.L."/>
            <person name="Maduro V.B."/>
            <person name="Margulies E.H."/>
            <person name="Masiello C."/>
            <person name="Maskeri B."/>
            <person name="McDowell J."/>
            <person name="Merkulov G."/>
            <person name="Montemayor C."/>
            <person name="Mullikin J.C."/>
            <person name="Park M."/>
            <person name="Prasad A."/>
            <person name="Ramsahoye C."/>
            <person name="Reddix-Dugue N."/>
            <person name="Riebow N."/>
            <person name="Schandler K."/>
            <person name="Schueler M.G."/>
            <person name="Sison C."/>
            <person name="Smith L."/>
            <person name="Stantripop S."/>
            <person name="Thomas J.W."/>
            <person name="Thomas P.J."/>
            <person name="Tsipouri V."/>
            <person name="Young A."/>
            <person name="Green E.D."/>
        </authorList>
    </citation>
    <scope>NUCLEOTIDE SEQUENCE</scope>
</reference>
<evidence type="ECO:0000256" key="1">
    <source>
        <dbReference type="ARBA" id="ARBA00023186"/>
    </source>
</evidence>
<dbReference type="Pfam" id="PF00226">
    <property type="entry name" value="DnaJ"/>
    <property type="match status" value="1"/>
</dbReference>
<dbReference type="EMBL" id="DP000879">
    <property type="protein sequence ID" value="ACG64318.1"/>
    <property type="molecule type" value="Genomic_DNA"/>
</dbReference>
<organism evidence="3">
    <name type="scientific">Otolemur garnettii</name>
    <name type="common">Small-eared galago</name>
    <name type="synonym">Garnett's greater bushbaby</name>
    <dbReference type="NCBI Taxonomy" id="30611"/>
    <lineage>
        <taxon>Eukaryota</taxon>
        <taxon>Metazoa</taxon>
        <taxon>Chordata</taxon>
        <taxon>Craniata</taxon>
        <taxon>Vertebrata</taxon>
        <taxon>Euteleostomi</taxon>
        <taxon>Mammalia</taxon>
        <taxon>Eutheria</taxon>
        <taxon>Euarchontoglires</taxon>
        <taxon>Primates</taxon>
        <taxon>Strepsirrhini</taxon>
        <taxon>Lorisiformes</taxon>
        <taxon>Galagidae</taxon>
        <taxon>Otolemur</taxon>
    </lineage>
</organism>
<dbReference type="PANTHER" id="PTHR45168:SF4">
    <property type="entry name" value="SIMILAR TO DNAJ HOMOLOG SUBFAMILY B MEMBER 6 (HEAT SHOCK PROTEIN J2) (HSJ-2) (MRJ) (MDJ4)"/>
    <property type="match status" value="1"/>
</dbReference>
<proteinExistence type="predicted"/>
<dbReference type="PRINTS" id="PR00625">
    <property type="entry name" value="JDOMAIN"/>
</dbReference>
<feature type="domain" description="J" evidence="2">
    <location>
        <begin position="3"/>
        <end position="69"/>
    </location>
</feature>
<dbReference type="SUPFAM" id="SSF46565">
    <property type="entry name" value="Chaperone J-domain"/>
    <property type="match status" value="1"/>
</dbReference>
<dbReference type="InterPro" id="IPR018253">
    <property type="entry name" value="DnaJ_domain_CS"/>
</dbReference>
<sequence>MVNYYEVLGVPRQASSEAIKKAYRKLALKWHPDKNPENKEEAEQRFKQVAEAYEVLSDTKKRDIYDRYGKVGVDGGSGASGRPFEDPFEFTFTFRDPADVFKEFFGGRDPFSFDFFGDPLENILGGQRSSRGSRIRGSAPFFSTFTEFPAFGGSFSLDTGFTSFGSLGNEGRSSFSMSGGGGGTGSFKSMSTSTEIVNGKKITTKRIIENGQERVEVEEDGELKSVKINGKEQLLRIETK</sequence>
<dbReference type="PROSITE" id="PS00636">
    <property type="entry name" value="DNAJ_1"/>
    <property type="match status" value="1"/>
</dbReference>
<dbReference type="SMART" id="SM00271">
    <property type="entry name" value="DnaJ"/>
    <property type="match status" value="1"/>
</dbReference>
<accession>B4USX7</accession>
<dbReference type="Gene3D" id="1.10.287.110">
    <property type="entry name" value="DnaJ domain"/>
    <property type="match status" value="1"/>
</dbReference>
<gene>
    <name evidence="3" type="primary">HCG3</name>
</gene>
<dbReference type="InterPro" id="IPR001623">
    <property type="entry name" value="DnaJ_domain"/>
</dbReference>
<keyword evidence="1" id="KW-0143">Chaperone</keyword>
<dbReference type="CDD" id="cd06257">
    <property type="entry name" value="DnaJ"/>
    <property type="match status" value="1"/>
</dbReference>
<dbReference type="InterPro" id="IPR043183">
    <property type="entry name" value="DNJB2/6-like"/>
</dbReference>
<name>B4USX7_OTOGA</name>